<gene>
    <name evidence="1" type="ORF">J1N35_014933</name>
</gene>
<sequence>MVVEVMAMDPLAANVSRQAIGEFDEGGSEDESEGIVRLVEMRISGQKADGVMVKLGFPFSRRVEARRFVGGIWAFWKDQINVQVLFSNPQFVHLLYKMRIGWASFSSLVFMPLQYEPGVTGCGKTLTI</sequence>
<dbReference type="AlphaFoldDB" id="A0A9D3VV64"/>
<dbReference type="OrthoDB" id="1000931at2759"/>
<comment type="caution">
    <text evidence="1">The sequence shown here is derived from an EMBL/GenBank/DDBJ whole genome shotgun (WGS) entry which is preliminary data.</text>
</comment>
<proteinExistence type="predicted"/>
<evidence type="ECO:0000313" key="2">
    <source>
        <dbReference type="Proteomes" id="UP000828251"/>
    </source>
</evidence>
<keyword evidence="2" id="KW-1185">Reference proteome</keyword>
<reference evidence="1 2" key="1">
    <citation type="journal article" date="2021" name="Plant Biotechnol. J.">
        <title>Multi-omics assisted identification of the key and species-specific regulatory components of drought-tolerant mechanisms in Gossypium stocksii.</title>
        <authorList>
            <person name="Yu D."/>
            <person name="Ke L."/>
            <person name="Zhang D."/>
            <person name="Wu Y."/>
            <person name="Sun Y."/>
            <person name="Mei J."/>
            <person name="Sun J."/>
            <person name="Sun Y."/>
        </authorList>
    </citation>
    <scope>NUCLEOTIDE SEQUENCE [LARGE SCALE GENOMIC DNA]</scope>
    <source>
        <strain evidence="2">cv. E1</strain>
        <tissue evidence="1">Leaf</tissue>
    </source>
</reference>
<name>A0A9D3VV64_9ROSI</name>
<dbReference type="EMBL" id="JAIQCV010000005">
    <property type="protein sequence ID" value="KAH1098012.1"/>
    <property type="molecule type" value="Genomic_DNA"/>
</dbReference>
<dbReference type="Proteomes" id="UP000828251">
    <property type="component" value="Unassembled WGS sequence"/>
</dbReference>
<evidence type="ECO:0000313" key="1">
    <source>
        <dbReference type="EMBL" id="KAH1098012.1"/>
    </source>
</evidence>
<protein>
    <recommendedName>
        <fullName evidence="3">DUF4283 domain-containing protein</fullName>
    </recommendedName>
</protein>
<organism evidence="1 2">
    <name type="scientific">Gossypium stocksii</name>
    <dbReference type="NCBI Taxonomy" id="47602"/>
    <lineage>
        <taxon>Eukaryota</taxon>
        <taxon>Viridiplantae</taxon>
        <taxon>Streptophyta</taxon>
        <taxon>Embryophyta</taxon>
        <taxon>Tracheophyta</taxon>
        <taxon>Spermatophyta</taxon>
        <taxon>Magnoliopsida</taxon>
        <taxon>eudicotyledons</taxon>
        <taxon>Gunneridae</taxon>
        <taxon>Pentapetalae</taxon>
        <taxon>rosids</taxon>
        <taxon>malvids</taxon>
        <taxon>Malvales</taxon>
        <taxon>Malvaceae</taxon>
        <taxon>Malvoideae</taxon>
        <taxon>Gossypium</taxon>
    </lineage>
</organism>
<accession>A0A9D3VV64</accession>
<evidence type="ECO:0008006" key="3">
    <source>
        <dbReference type="Google" id="ProtNLM"/>
    </source>
</evidence>